<dbReference type="GO" id="GO:0016747">
    <property type="term" value="F:acyltransferase activity, transferring groups other than amino-acyl groups"/>
    <property type="evidence" value="ECO:0007669"/>
    <property type="project" value="InterPro"/>
</dbReference>
<evidence type="ECO:0000256" key="2">
    <source>
        <dbReference type="ARBA" id="ARBA00023315"/>
    </source>
</evidence>
<dbReference type="STRING" id="50376.A0A517LQL6"/>
<dbReference type="SUPFAM" id="SSF55729">
    <property type="entry name" value="Acyl-CoA N-acyltransferases (Nat)"/>
    <property type="match status" value="1"/>
</dbReference>
<gene>
    <name evidence="5" type="ORF">FKW77_000305</name>
</gene>
<keyword evidence="1" id="KW-0808">Transferase</keyword>
<dbReference type="EMBL" id="CP042203">
    <property type="protein sequence ID" value="QDS77873.1"/>
    <property type="molecule type" value="Genomic_DNA"/>
</dbReference>
<dbReference type="InterPro" id="IPR051531">
    <property type="entry name" value="N-acetyltransferase"/>
</dbReference>
<dbReference type="Proteomes" id="UP000316270">
    <property type="component" value="Chromosome 19"/>
</dbReference>
<dbReference type="PANTHER" id="PTHR43792">
    <property type="entry name" value="GNAT FAMILY, PUTATIVE (AFU_ORTHOLOGUE AFUA_3G00765)-RELATED-RELATED"/>
    <property type="match status" value="1"/>
</dbReference>
<dbReference type="Pfam" id="PF13302">
    <property type="entry name" value="Acetyltransf_3"/>
    <property type="match status" value="1"/>
</dbReference>
<accession>A0A517LQL6</accession>
<dbReference type="PANTHER" id="PTHR43792:SF8">
    <property type="entry name" value="[RIBOSOMAL PROTEIN US5]-ALANINE N-ACETYLTRANSFERASE"/>
    <property type="match status" value="1"/>
</dbReference>
<dbReference type="InterPro" id="IPR000182">
    <property type="entry name" value="GNAT_dom"/>
</dbReference>
<dbReference type="InterPro" id="IPR016181">
    <property type="entry name" value="Acyl_CoA_acyltransferase"/>
</dbReference>
<reference evidence="5 6" key="1">
    <citation type="submission" date="2019-07" db="EMBL/GenBank/DDBJ databases">
        <title>Finished genome of Venturia effusa.</title>
        <authorList>
            <person name="Young C.A."/>
            <person name="Cox M.P."/>
            <person name="Ganley A.R.D."/>
            <person name="David W.J."/>
        </authorList>
    </citation>
    <scope>NUCLEOTIDE SEQUENCE [LARGE SCALE GENOMIC DNA]</scope>
    <source>
        <strain evidence="6">albino</strain>
    </source>
</reference>
<feature type="domain" description="N-acetyltransferase" evidence="4">
    <location>
        <begin position="359"/>
        <end position="525"/>
    </location>
</feature>
<organism evidence="5 6">
    <name type="scientific">Venturia effusa</name>
    <dbReference type="NCBI Taxonomy" id="50376"/>
    <lineage>
        <taxon>Eukaryota</taxon>
        <taxon>Fungi</taxon>
        <taxon>Dikarya</taxon>
        <taxon>Ascomycota</taxon>
        <taxon>Pezizomycotina</taxon>
        <taxon>Dothideomycetes</taxon>
        <taxon>Pleosporomycetidae</taxon>
        <taxon>Venturiales</taxon>
        <taxon>Venturiaceae</taxon>
        <taxon>Venturia</taxon>
    </lineage>
</organism>
<dbReference type="PROSITE" id="PS51186">
    <property type="entry name" value="GNAT"/>
    <property type="match status" value="1"/>
</dbReference>
<evidence type="ECO:0000256" key="1">
    <source>
        <dbReference type="ARBA" id="ARBA00022679"/>
    </source>
</evidence>
<evidence type="ECO:0000256" key="3">
    <source>
        <dbReference type="ARBA" id="ARBA00038502"/>
    </source>
</evidence>
<evidence type="ECO:0000313" key="6">
    <source>
        <dbReference type="Proteomes" id="UP000316270"/>
    </source>
</evidence>
<evidence type="ECO:0000313" key="5">
    <source>
        <dbReference type="EMBL" id="QDS77873.1"/>
    </source>
</evidence>
<protein>
    <recommendedName>
        <fullName evidence="4">N-acetyltransferase domain-containing protein</fullName>
    </recommendedName>
</protein>
<dbReference type="OrthoDB" id="630895at2759"/>
<evidence type="ECO:0000259" key="4">
    <source>
        <dbReference type="PROSITE" id="PS51186"/>
    </source>
</evidence>
<keyword evidence="6" id="KW-1185">Reference proteome</keyword>
<dbReference type="Gene3D" id="3.40.630.30">
    <property type="match status" value="1"/>
</dbReference>
<proteinExistence type="inferred from homology"/>
<keyword evidence="2" id="KW-0012">Acyltransferase</keyword>
<name>A0A517LQL6_9PEZI</name>
<dbReference type="AlphaFoldDB" id="A0A517LQL6"/>
<sequence length="533" mass="60481">MFPGAITGRRYINTAALCAIVLLVSHLLRRPIYSERRDVLPQNLSEKSIQSQNQSSFVYLEKAVPSIDDRPIDDSLNDLRPRADFAAAWNTAVASGGDLLCMMKMTKDEAEKWALNSPKWSTRFPVLSRFNDPQALKDWGWDARSNGADSGGAEIKEALKDFMETLHLDPRTSSAWASHNWAHDNEWEMNGKKGEGIWMAQYHSLFSKGKITAMVVDTMYSPKHFVDKGDFEPPAPDLTRPSDVWFLCYYLHGQKNYGFPDPGSSVLISPPSHIFIQHIVTYDVVLLFEALVIERIKQAEPNAVKFDAESEEGRMLIGTKHGSAVAMFLIQHKDHFGDHVIRSIRIWHTPYPRRWHLYFEIGEINANNPNVARNLRRRFPSPYTQADAEWWINHAASEPTPKRSLAIVHPTTNEVIGGISFELGTDVACRTAELGYWLSEEYWGRGIMGEAAKAFVDYGFRELKVEDKDGDEMGLWRIFAGCYAHNKGSAAVLEKAGLSFEGSVKGNVWKEGKVIDSLSFYITRDEWERKMLM</sequence>
<comment type="similarity">
    <text evidence="3">Belongs to the acetyltransferase family. RimJ subfamily.</text>
</comment>